<dbReference type="InterPro" id="IPR000515">
    <property type="entry name" value="MetI-like"/>
</dbReference>
<dbReference type="STRING" id="89524.SAMN05444370_11310"/>
<dbReference type="EMBL" id="FNQM01000013">
    <property type="protein sequence ID" value="SEA82168.1"/>
    <property type="molecule type" value="Genomic_DNA"/>
</dbReference>
<evidence type="ECO:0000256" key="6">
    <source>
        <dbReference type="ARBA" id="ARBA00022927"/>
    </source>
</evidence>
<dbReference type="Pfam" id="PF12911">
    <property type="entry name" value="OppC_N"/>
    <property type="match status" value="1"/>
</dbReference>
<dbReference type="SUPFAM" id="SSF161098">
    <property type="entry name" value="MetI-like"/>
    <property type="match status" value="1"/>
</dbReference>
<evidence type="ECO:0000256" key="8">
    <source>
        <dbReference type="ARBA" id="ARBA00023136"/>
    </source>
</evidence>
<dbReference type="PROSITE" id="PS50928">
    <property type="entry name" value="ABC_TM1"/>
    <property type="match status" value="1"/>
</dbReference>
<keyword evidence="4 9" id="KW-0812">Transmembrane</keyword>
<protein>
    <submittedName>
        <fullName evidence="11">Peptide/nickel transport system permease protein</fullName>
    </submittedName>
</protein>
<reference evidence="11 12" key="1">
    <citation type="submission" date="2016-10" db="EMBL/GenBank/DDBJ databases">
        <authorList>
            <person name="de Groot N.N."/>
        </authorList>
    </citation>
    <scope>NUCLEOTIDE SEQUENCE [LARGE SCALE GENOMIC DNA]</scope>
    <source>
        <strain evidence="11 12">DSM 15345</strain>
    </source>
</reference>
<comment type="similarity">
    <text evidence="9">Belongs to the binding-protein-dependent transport system permease family.</text>
</comment>
<evidence type="ECO:0000256" key="2">
    <source>
        <dbReference type="ARBA" id="ARBA00022448"/>
    </source>
</evidence>
<name>A0A1H4EBQ5_9RHOB</name>
<proteinExistence type="inferred from homology"/>
<dbReference type="RefSeq" id="WP_093255118.1">
    <property type="nucleotide sequence ID" value="NZ_FNQM01000013.1"/>
</dbReference>
<gene>
    <name evidence="11" type="ORF">SAMN05444370_11310</name>
</gene>
<dbReference type="Gene3D" id="1.10.3720.10">
    <property type="entry name" value="MetI-like"/>
    <property type="match status" value="1"/>
</dbReference>
<dbReference type="OrthoDB" id="9766870at2"/>
<comment type="subcellular location">
    <subcellularLocation>
        <location evidence="1 9">Cell membrane</location>
        <topology evidence="1 9">Multi-pass membrane protein</topology>
    </subcellularLocation>
</comment>
<dbReference type="GO" id="GO:0015833">
    <property type="term" value="P:peptide transport"/>
    <property type="evidence" value="ECO:0007669"/>
    <property type="project" value="UniProtKB-KW"/>
</dbReference>
<keyword evidence="3" id="KW-1003">Cell membrane</keyword>
<accession>A0A1H4EBQ5</accession>
<evidence type="ECO:0000256" key="4">
    <source>
        <dbReference type="ARBA" id="ARBA00022692"/>
    </source>
</evidence>
<evidence type="ECO:0000313" key="11">
    <source>
        <dbReference type="EMBL" id="SEA82168.1"/>
    </source>
</evidence>
<evidence type="ECO:0000256" key="1">
    <source>
        <dbReference type="ARBA" id="ARBA00004651"/>
    </source>
</evidence>
<feature type="transmembrane region" description="Helical" evidence="9">
    <location>
        <begin position="142"/>
        <end position="166"/>
    </location>
</feature>
<feature type="transmembrane region" description="Helical" evidence="9">
    <location>
        <begin position="259"/>
        <end position="280"/>
    </location>
</feature>
<sequence length="297" mass="31654">MTDLSEAPHGQGAPTTRGRAADFWRRYVRNRSAVAGLVILLTVIAMAALAPLLYPADPFSLAGRPMSPPMTGQFLLGSDTLGRDIAAGMAHGARTSLLIGVVATLVAVGLGVLMGGLAGYYGGWIDDVLMRLTEVFQTIPSFIFAILLVAVLTPSIVNIIIAIAVVSWPALARLVRGEFLSMRNREFVQANVVMGMADWRIILVQILPNCLSPIIVAASLLVATAILIESGLSFLGLGDPNVMSWGFQVGAGRTVLRRAWWIVTFPGLAIMLTVLAINLVGEGLNDALNPRLRERAS</sequence>
<dbReference type="GO" id="GO:0015031">
    <property type="term" value="P:protein transport"/>
    <property type="evidence" value="ECO:0007669"/>
    <property type="project" value="UniProtKB-KW"/>
</dbReference>
<evidence type="ECO:0000256" key="7">
    <source>
        <dbReference type="ARBA" id="ARBA00022989"/>
    </source>
</evidence>
<keyword evidence="12" id="KW-1185">Reference proteome</keyword>
<dbReference type="GO" id="GO:0055085">
    <property type="term" value="P:transmembrane transport"/>
    <property type="evidence" value="ECO:0007669"/>
    <property type="project" value="InterPro"/>
</dbReference>
<feature type="transmembrane region" description="Helical" evidence="9">
    <location>
        <begin position="33"/>
        <end position="54"/>
    </location>
</feature>
<keyword evidence="2 9" id="KW-0813">Transport</keyword>
<feature type="transmembrane region" description="Helical" evidence="9">
    <location>
        <begin position="214"/>
        <end position="238"/>
    </location>
</feature>
<dbReference type="Proteomes" id="UP000198703">
    <property type="component" value="Unassembled WGS sequence"/>
</dbReference>
<organism evidence="11 12">
    <name type="scientific">Rubrimonas cliftonensis</name>
    <dbReference type="NCBI Taxonomy" id="89524"/>
    <lineage>
        <taxon>Bacteria</taxon>
        <taxon>Pseudomonadati</taxon>
        <taxon>Pseudomonadota</taxon>
        <taxon>Alphaproteobacteria</taxon>
        <taxon>Rhodobacterales</taxon>
        <taxon>Paracoccaceae</taxon>
        <taxon>Rubrimonas</taxon>
    </lineage>
</organism>
<feature type="domain" description="ABC transmembrane type-1" evidence="10">
    <location>
        <begin position="93"/>
        <end position="281"/>
    </location>
</feature>
<dbReference type="InterPro" id="IPR025966">
    <property type="entry name" value="OppC_N"/>
</dbReference>
<keyword evidence="8 9" id="KW-0472">Membrane</keyword>
<evidence type="ECO:0000256" key="5">
    <source>
        <dbReference type="ARBA" id="ARBA00022856"/>
    </source>
</evidence>
<evidence type="ECO:0000256" key="9">
    <source>
        <dbReference type="RuleBase" id="RU363032"/>
    </source>
</evidence>
<dbReference type="InterPro" id="IPR035906">
    <property type="entry name" value="MetI-like_sf"/>
</dbReference>
<dbReference type="CDD" id="cd06261">
    <property type="entry name" value="TM_PBP2"/>
    <property type="match status" value="1"/>
</dbReference>
<keyword evidence="7 9" id="KW-1133">Transmembrane helix</keyword>
<dbReference type="AlphaFoldDB" id="A0A1H4EBQ5"/>
<evidence type="ECO:0000259" key="10">
    <source>
        <dbReference type="PROSITE" id="PS50928"/>
    </source>
</evidence>
<dbReference type="Pfam" id="PF00528">
    <property type="entry name" value="BPD_transp_1"/>
    <property type="match status" value="1"/>
</dbReference>
<keyword evidence="6" id="KW-0653">Protein transport</keyword>
<evidence type="ECO:0000256" key="3">
    <source>
        <dbReference type="ARBA" id="ARBA00022475"/>
    </source>
</evidence>
<dbReference type="PANTHER" id="PTHR43386:SF1">
    <property type="entry name" value="D,D-DIPEPTIDE TRANSPORT SYSTEM PERMEASE PROTEIN DDPC-RELATED"/>
    <property type="match status" value="1"/>
</dbReference>
<dbReference type="GO" id="GO:0005886">
    <property type="term" value="C:plasma membrane"/>
    <property type="evidence" value="ECO:0007669"/>
    <property type="project" value="UniProtKB-SubCell"/>
</dbReference>
<evidence type="ECO:0000313" key="12">
    <source>
        <dbReference type="Proteomes" id="UP000198703"/>
    </source>
</evidence>
<dbReference type="PANTHER" id="PTHR43386">
    <property type="entry name" value="OLIGOPEPTIDE TRANSPORT SYSTEM PERMEASE PROTEIN APPC"/>
    <property type="match status" value="1"/>
</dbReference>
<feature type="transmembrane region" description="Helical" evidence="9">
    <location>
        <begin position="97"/>
        <end position="122"/>
    </location>
</feature>
<keyword evidence="5" id="KW-0571">Peptide transport</keyword>
<dbReference type="InterPro" id="IPR050366">
    <property type="entry name" value="BP-dependent_transpt_permease"/>
</dbReference>